<keyword evidence="2" id="KW-1185">Reference proteome</keyword>
<evidence type="ECO:0000313" key="1">
    <source>
        <dbReference type="EMBL" id="VXD24113.1"/>
    </source>
</evidence>
<protein>
    <submittedName>
        <fullName evidence="1">Uncharacterized protein</fullName>
    </submittedName>
</protein>
<organism evidence="1 2">
    <name type="scientific">Planktothrix paucivesiculata PCC 9631</name>
    <dbReference type="NCBI Taxonomy" id="671071"/>
    <lineage>
        <taxon>Bacteria</taxon>
        <taxon>Bacillati</taxon>
        <taxon>Cyanobacteriota</taxon>
        <taxon>Cyanophyceae</taxon>
        <taxon>Oscillatoriophycideae</taxon>
        <taxon>Oscillatoriales</taxon>
        <taxon>Microcoleaceae</taxon>
        <taxon>Planktothrix</taxon>
    </lineage>
</organism>
<reference evidence="1" key="1">
    <citation type="submission" date="2019-10" db="EMBL/GenBank/DDBJ databases">
        <authorList>
            <consortium name="Genoscope - CEA"/>
            <person name="William W."/>
        </authorList>
    </citation>
    <scope>NUCLEOTIDE SEQUENCE [LARGE SCALE GENOMIC DNA]</scope>
    <source>
        <strain evidence="1">BBR_PRJEB10994</strain>
    </source>
</reference>
<evidence type="ECO:0000313" key="2">
    <source>
        <dbReference type="Proteomes" id="UP000182190"/>
    </source>
</evidence>
<dbReference type="EMBL" id="CZCS02000221">
    <property type="protein sequence ID" value="VXD24113.1"/>
    <property type="molecule type" value="Genomic_DNA"/>
</dbReference>
<gene>
    <name evidence="1" type="ORF">PL9631_780016</name>
</gene>
<accession>A0A7Z9BWU1</accession>
<proteinExistence type="predicted"/>
<dbReference type="AlphaFoldDB" id="A0A7Z9BWU1"/>
<sequence>MNQRRRSQRIYSPPPLTARASTHLFQQFYIVAQSQKMSRGLAIFFLNLG</sequence>
<dbReference type="Proteomes" id="UP000182190">
    <property type="component" value="Unassembled WGS sequence"/>
</dbReference>
<comment type="caution">
    <text evidence="1">The sequence shown here is derived from an EMBL/GenBank/DDBJ whole genome shotgun (WGS) entry which is preliminary data.</text>
</comment>
<name>A0A7Z9BWU1_9CYAN</name>